<gene>
    <name evidence="4" type="ORF">Sjap_004594</name>
</gene>
<feature type="chain" id="PRO_5043047369" description="Expansin-like EG45 domain-containing protein" evidence="1">
    <location>
        <begin position="25"/>
        <end position="318"/>
    </location>
</feature>
<dbReference type="Gene3D" id="2.60.40.760">
    <property type="entry name" value="Expansin, cellulose-binding-like domain"/>
    <property type="match status" value="1"/>
</dbReference>
<organism evidence="4 5">
    <name type="scientific">Stephania japonica</name>
    <dbReference type="NCBI Taxonomy" id="461633"/>
    <lineage>
        <taxon>Eukaryota</taxon>
        <taxon>Viridiplantae</taxon>
        <taxon>Streptophyta</taxon>
        <taxon>Embryophyta</taxon>
        <taxon>Tracheophyta</taxon>
        <taxon>Spermatophyta</taxon>
        <taxon>Magnoliopsida</taxon>
        <taxon>Ranunculales</taxon>
        <taxon>Menispermaceae</taxon>
        <taxon>Menispermoideae</taxon>
        <taxon>Cissampelideae</taxon>
        <taxon>Stephania</taxon>
    </lineage>
</organism>
<evidence type="ECO:0000313" key="4">
    <source>
        <dbReference type="EMBL" id="KAK9144691.1"/>
    </source>
</evidence>
<dbReference type="PROSITE" id="PS50843">
    <property type="entry name" value="EXPANSIN_CBD"/>
    <property type="match status" value="1"/>
</dbReference>
<reference evidence="4 5" key="1">
    <citation type="submission" date="2024-01" db="EMBL/GenBank/DDBJ databases">
        <title>Genome assemblies of Stephania.</title>
        <authorList>
            <person name="Yang L."/>
        </authorList>
    </citation>
    <scope>NUCLEOTIDE SEQUENCE [LARGE SCALE GENOMIC DNA]</scope>
    <source>
        <strain evidence="4">QJT</strain>
        <tissue evidence="4">Leaf</tissue>
    </source>
</reference>
<feature type="domain" description="Expansin-like CBD" evidence="3">
    <location>
        <begin position="231"/>
        <end position="311"/>
    </location>
</feature>
<evidence type="ECO:0000256" key="1">
    <source>
        <dbReference type="SAM" id="SignalP"/>
    </source>
</evidence>
<proteinExistence type="predicted"/>
<dbReference type="EMBL" id="JBBNAE010000002">
    <property type="protein sequence ID" value="KAK9144691.1"/>
    <property type="molecule type" value="Genomic_DNA"/>
</dbReference>
<dbReference type="InterPro" id="IPR007112">
    <property type="entry name" value="Expansin/allergen_DPBB_dom"/>
</dbReference>
<dbReference type="InterPro" id="IPR036908">
    <property type="entry name" value="RlpA-like_sf"/>
</dbReference>
<dbReference type="Proteomes" id="UP001417504">
    <property type="component" value="Unassembled WGS sequence"/>
</dbReference>
<evidence type="ECO:0000313" key="5">
    <source>
        <dbReference type="Proteomes" id="UP001417504"/>
    </source>
</evidence>
<sequence>MGLAFNLFCSLCLLVLLPAALCHSDYPYTRSRAAFYGTPDGLGTPNGACGYGDFGRTLNDGIVAAVSNRLYKNGLGCGAAIRYFRHGNGCKEIVDGQKNQILGAIVDLTNEFSTVCSGTLGHSPETKTENSPSQVKALADVKIVQDELVLEILRIAVPAALALTADPIASLIDMAFIGHLEEDTVGRMNTEENQDDNLALLILPTGHFLISCEYPGHNIKIKIHESSRYPDYLAILIIYKGGKSEITAVELLQGKQWKAMRNAYGAVWDLPDPPKGPLTLRFQVREYGVQKWIPVWNTIPSYWKPGAAYDTNIQLPRT</sequence>
<dbReference type="SUPFAM" id="SSF50685">
    <property type="entry name" value="Barwin-like endoglucanases"/>
    <property type="match status" value="1"/>
</dbReference>
<dbReference type="Pfam" id="PF01357">
    <property type="entry name" value="Expansin_C"/>
    <property type="match status" value="1"/>
</dbReference>
<evidence type="ECO:0000259" key="3">
    <source>
        <dbReference type="PROSITE" id="PS50843"/>
    </source>
</evidence>
<keyword evidence="5" id="KW-1185">Reference proteome</keyword>
<feature type="signal peptide" evidence="1">
    <location>
        <begin position="1"/>
        <end position="24"/>
    </location>
</feature>
<dbReference type="PANTHER" id="PTHR31692:SF2">
    <property type="entry name" value="EXPANSIN-LIKE B1"/>
    <property type="match status" value="1"/>
</dbReference>
<keyword evidence="1" id="KW-0732">Signal</keyword>
<protein>
    <recommendedName>
        <fullName evidence="6">Expansin-like EG45 domain-containing protein</fullName>
    </recommendedName>
</protein>
<dbReference type="PANTHER" id="PTHR31692">
    <property type="entry name" value="EXPANSIN-B3"/>
    <property type="match status" value="1"/>
</dbReference>
<dbReference type="AlphaFoldDB" id="A0AAP0K2I5"/>
<dbReference type="SUPFAM" id="SSF49590">
    <property type="entry name" value="PHL pollen allergen"/>
    <property type="match status" value="1"/>
</dbReference>
<dbReference type="Gene3D" id="2.40.40.10">
    <property type="entry name" value="RlpA-like domain"/>
    <property type="match status" value="1"/>
</dbReference>
<name>A0AAP0K2I5_9MAGN</name>
<comment type="caution">
    <text evidence="4">The sequence shown here is derived from an EMBL/GenBank/DDBJ whole genome shotgun (WGS) entry which is preliminary data.</text>
</comment>
<dbReference type="PROSITE" id="PS50842">
    <property type="entry name" value="EXPANSIN_EG45"/>
    <property type="match status" value="1"/>
</dbReference>
<evidence type="ECO:0000259" key="2">
    <source>
        <dbReference type="PROSITE" id="PS50842"/>
    </source>
</evidence>
<evidence type="ECO:0008006" key="6">
    <source>
        <dbReference type="Google" id="ProtNLM"/>
    </source>
</evidence>
<dbReference type="InterPro" id="IPR007117">
    <property type="entry name" value="Expansin_CBD"/>
</dbReference>
<accession>A0AAP0K2I5</accession>
<dbReference type="InterPro" id="IPR036749">
    <property type="entry name" value="Expansin_CBD_sf"/>
</dbReference>
<feature type="domain" description="Expansin-like EG45" evidence="2">
    <location>
        <begin position="46"/>
        <end position="122"/>
    </location>
</feature>